<protein>
    <recommendedName>
        <fullName evidence="1">PH domain-containing protein</fullName>
    </recommendedName>
</protein>
<dbReference type="Pfam" id="PF08588">
    <property type="entry name" value="Duc1"/>
    <property type="match status" value="1"/>
</dbReference>
<sequence length="781" mass="87244">MFELQLQGKFTQKPPGPLFVGGELESPQMKLSGLVRLAARGTLAFVRAVAGGGLSYSFGDPETGELPHITAPLFSSMPMVYVGDDAVLGTPLHALETVAERSERRSRPRSTEVKACRGGETVTFSLNSAVVDARAWSARLPGLPPLDLHRLWDDAALVVTAYALVDPPSHAKKKYLLRIRLRHFYEDEEEEEEYYDARNTLSSEITTIAPPFFLPDDDDETGVVNCVPRLLSWANNVDAALLGAGARGPARCDGWVSVVDSFDRIRRDYFVVIFEGNVFLRRRKGKPLASTAAALRFRKDGTGTSRLSLNEKRRRRVDATVSGALDPATWLGSPSSADSHFLQASKFFLPKKKKNNNNTSSTTFAGPVARCSSRRSWREEWAELGRAQAEWTLAFYEGTAERYRVTLADAVEVRETTSMFDVADASRFGTFEVSTMDRACVVAAPRADVGKWLEALHEARKLGRLELEAARAWEMDDDLIYDDKRGSGIDERLMTPGDEWSGNRFVLNARNPFPPSPDNSRALCERLAIRADRLQWHDEEWAEFHDDSAKLRDCDATAIDLASWLNIYHALAAHAALVVGLPTTPFSFVRHHTTLCWEIGGDVASLAELEHLVVRAAMPRPRLLVDDLVRLGVRNAAALLRFSTTTTRRPSRYIFALDVVDPRLVFAINPATTSSPATVPLYYDEADDQLDDARDDYLALSKLSADGRHLFLPRVCAWHDLDLDRDVFPYLPTYDPSSPPPAKVSYLDFHFTSRHLRLVRPPDIDDDLLHFSERGLTRKSL</sequence>
<dbReference type="InterPro" id="IPR013897">
    <property type="entry name" value="Duc1"/>
</dbReference>
<reference evidence="2" key="1">
    <citation type="submission" date="2023-01" db="EMBL/GenBank/DDBJ databases">
        <title>Metagenome sequencing of chrysophaentin producing Chrysophaeum taylorii.</title>
        <authorList>
            <person name="Davison J."/>
            <person name="Bewley C."/>
        </authorList>
    </citation>
    <scope>NUCLEOTIDE SEQUENCE</scope>
    <source>
        <strain evidence="2">NIES-1699</strain>
    </source>
</reference>
<evidence type="ECO:0000259" key="1">
    <source>
        <dbReference type="PROSITE" id="PS50003"/>
    </source>
</evidence>
<dbReference type="EMBL" id="JAQMWT010000390">
    <property type="protein sequence ID" value="KAJ8602115.1"/>
    <property type="molecule type" value="Genomic_DNA"/>
</dbReference>
<accession>A0AAD7XNA6</accession>
<gene>
    <name evidence="2" type="ORF">CTAYLR_001611</name>
</gene>
<name>A0AAD7XNA6_9STRA</name>
<dbReference type="PANTHER" id="PTHR46361">
    <property type="entry name" value="ELECTRON CARRIER/ PROTEIN DISULFIDE OXIDOREDUCTASE"/>
    <property type="match status" value="1"/>
</dbReference>
<dbReference type="InterPro" id="IPR001849">
    <property type="entry name" value="PH_domain"/>
</dbReference>
<keyword evidence="3" id="KW-1185">Reference proteome</keyword>
<dbReference type="PANTHER" id="PTHR46361:SF3">
    <property type="entry name" value="ELECTRON CARRIER_ PROTEIN DISULFIDE OXIDOREDUCTASE"/>
    <property type="match status" value="1"/>
</dbReference>
<organism evidence="2 3">
    <name type="scientific">Chrysophaeum taylorii</name>
    <dbReference type="NCBI Taxonomy" id="2483200"/>
    <lineage>
        <taxon>Eukaryota</taxon>
        <taxon>Sar</taxon>
        <taxon>Stramenopiles</taxon>
        <taxon>Ochrophyta</taxon>
        <taxon>Pelagophyceae</taxon>
        <taxon>Pelagomonadales</taxon>
        <taxon>Pelagomonadaceae</taxon>
        <taxon>Chrysophaeum</taxon>
    </lineage>
</organism>
<comment type="caution">
    <text evidence="2">The sequence shown here is derived from an EMBL/GenBank/DDBJ whole genome shotgun (WGS) entry which is preliminary data.</text>
</comment>
<feature type="domain" description="PH" evidence="1">
    <location>
        <begin position="361"/>
        <end position="461"/>
    </location>
</feature>
<dbReference type="InterPro" id="IPR006869">
    <property type="entry name" value="DUF547"/>
</dbReference>
<dbReference type="AlphaFoldDB" id="A0AAD7XNA6"/>
<proteinExistence type="predicted"/>
<dbReference type="PROSITE" id="PS50003">
    <property type="entry name" value="PH_DOMAIN"/>
    <property type="match status" value="1"/>
</dbReference>
<dbReference type="Pfam" id="PF04784">
    <property type="entry name" value="DUF547"/>
    <property type="match status" value="1"/>
</dbReference>
<dbReference type="Proteomes" id="UP001230188">
    <property type="component" value="Unassembled WGS sequence"/>
</dbReference>
<evidence type="ECO:0000313" key="2">
    <source>
        <dbReference type="EMBL" id="KAJ8602115.1"/>
    </source>
</evidence>
<evidence type="ECO:0000313" key="3">
    <source>
        <dbReference type="Proteomes" id="UP001230188"/>
    </source>
</evidence>